<dbReference type="EMBL" id="ML995861">
    <property type="protein sequence ID" value="KAF2767091.1"/>
    <property type="molecule type" value="Genomic_DNA"/>
</dbReference>
<protein>
    <submittedName>
        <fullName evidence="2">Uncharacterized protein</fullName>
    </submittedName>
</protein>
<sequence>MASPQRDRHVLRASRGEGLSAAPPKRHTLEIRGACRLACQAIAYPKLQITTSGCSSGNMPARLVGLAAPTCHKGKRRCLYLRTRSRNQAAAEFEVDRVFPRNDRRALQWSQLTSSHGTVILCDGRVDPDYGSSQMFYHLFHVLHFLSKRTRTVVRRRRSDCMHDCGNDRDTTCTHAAYGIPSNI</sequence>
<evidence type="ECO:0000313" key="3">
    <source>
        <dbReference type="Proteomes" id="UP000799436"/>
    </source>
</evidence>
<evidence type="ECO:0000256" key="1">
    <source>
        <dbReference type="SAM" id="MobiDB-lite"/>
    </source>
</evidence>
<gene>
    <name evidence="2" type="ORF">EJ03DRAFT_162101</name>
</gene>
<feature type="compositionally biased region" description="Basic and acidic residues" evidence="1">
    <location>
        <begin position="1"/>
        <end position="10"/>
    </location>
</feature>
<proteinExistence type="predicted"/>
<accession>A0A6G1L2E3</accession>
<dbReference type="Proteomes" id="UP000799436">
    <property type="component" value="Unassembled WGS sequence"/>
</dbReference>
<name>A0A6G1L2E3_9PEZI</name>
<keyword evidence="3" id="KW-1185">Reference proteome</keyword>
<dbReference type="AlphaFoldDB" id="A0A6G1L2E3"/>
<evidence type="ECO:0000313" key="2">
    <source>
        <dbReference type="EMBL" id="KAF2767091.1"/>
    </source>
</evidence>
<organism evidence="2 3">
    <name type="scientific">Teratosphaeria nubilosa</name>
    <dbReference type="NCBI Taxonomy" id="161662"/>
    <lineage>
        <taxon>Eukaryota</taxon>
        <taxon>Fungi</taxon>
        <taxon>Dikarya</taxon>
        <taxon>Ascomycota</taxon>
        <taxon>Pezizomycotina</taxon>
        <taxon>Dothideomycetes</taxon>
        <taxon>Dothideomycetidae</taxon>
        <taxon>Mycosphaerellales</taxon>
        <taxon>Teratosphaeriaceae</taxon>
        <taxon>Teratosphaeria</taxon>
    </lineage>
</organism>
<reference evidence="2" key="1">
    <citation type="journal article" date="2020" name="Stud. Mycol.">
        <title>101 Dothideomycetes genomes: a test case for predicting lifestyles and emergence of pathogens.</title>
        <authorList>
            <person name="Haridas S."/>
            <person name="Albert R."/>
            <person name="Binder M."/>
            <person name="Bloem J."/>
            <person name="Labutti K."/>
            <person name="Salamov A."/>
            <person name="Andreopoulos B."/>
            <person name="Baker S."/>
            <person name="Barry K."/>
            <person name="Bills G."/>
            <person name="Bluhm B."/>
            <person name="Cannon C."/>
            <person name="Castanera R."/>
            <person name="Culley D."/>
            <person name="Daum C."/>
            <person name="Ezra D."/>
            <person name="Gonzalez J."/>
            <person name="Henrissat B."/>
            <person name="Kuo A."/>
            <person name="Liang C."/>
            <person name="Lipzen A."/>
            <person name="Lutzoni F."/>
            <person name="Magnuson J."/>
            <person name="Mondo S."/>
            <person name="Nolan M."/>
            <person name="Ohm R."/>
            <person name="Pangilinan J."/>
            <person name="Park H.-J."/>
            <person name="Ramirez L."/>
            <person name="Alfaro M."/>
            <person name="Sun H."/>
            <person name="Tritt A."/>
            <person name="Yoshinaga Y."/>
            <person name="Zwiers L.-H."/>
            <person name="Turgeon B."/>
            <person name="Goodwin S."/>
            <person name="Spatafora J."/>
            <person name="Crous P."/>
            <person name="Grigoriev I."/>
        </authorList>
    </citation>
    <scope>NUCLEOTIDE SEQUENCE</scope>
    <source>
        <strain evidence="2">CBS 116005</strain>
    </source>
</reference>
<feature type="region of interest" description="Disordered" evidence="1">
    <location>
        <begin position="1"/>
        <end position="23"/>
    </location>
</feature>